<dbReference type="EMBL" id="NCKV01000778">
    <property type="protein sequence ID" value="RWS29767.1"/>
    <property type="molecule type" value="Genomic_DNA"/>
</dbReference>
<dbReference type="VEuPathDB" id="VectorBase:LDEU002275"/>
<organism evidence="5 6">
    <name type="scientific">Leptotrombidium deliense</name>
    <dbReference type="NCBI Taxonomy" id="299467"/>
    <lineage>
        <taxon>Eukaryota</taxon>
        <taxon>Metazoa</taxon>
        <taxon>Ecdysozoa</taxon>
        <taxon>Arthropoda</taxon>
        <taxon>Chelicerata</taxon>
        <taxon>Arachnida</taxon>
        <taxon>Acari</taxon>
        <taxon>Acariformes</taxon>
        <taxon>Trombidiformes</taxon>
        <taxon>Prostigmata</taxon>
        <taxon>Anystina</taxon>
        <taxon>Parasitengona</taxon>
        <taxon>Trombiculoidea</taxon>
        <taxon>Trombiculidae</taxon>
        <taxon>Leptotrombidium</taxon>
    </lineage>
</organism>
<comment type="caution">
    <text evidence="5">The sequence shown here is derived from an EMBL/GenBank/DDBJ whole genome shotgun (WGS) entry which is preliminary data.</text>
</comment>
<evidence type="ECO:0000256" key="3">
    <source>
        <dbReference type="ARBA" id="ARBA00022729"/>
    </source>
</evidence>
<dbReference type="SUPFAM" id="SSF57501">
    <property type="entry name" value="Cystine-knot cytokines"/>
    <property type="match status" value="1"/>
</dbReference>
<reference evidence="5 6" key="1">
    <citation type="journal article" date="2018" name="Gigascience">
        <title>Genomes of trombidid mites reveal novel predicted allergens and laterally-transferred genes associated with secondary metabolism.</title>
        <authorList>
            <person name="Dong X."/>
            <person name="Chaisiri K."/>
            <person name="Xia D."/>
            <person name="Armstrong S.D."/>
            <person name="Fang Y."/>
            <person name="Donnelly M.J."/>
            <person name="Kadowaki T."/>
            <person name="McGarry J.W."/>
            <person name="Darby A.C."/>
            <person name="Makepeace B.L."/>
        </authorList>
    </citation>
    <scope>NUCLEOTIDE SEQUENCE [LARGE SCALE GENOMIC DNA]</scope>
    <source>
        <strain evidence="5">UoL-UT</strain>
    </source>
</reference>
<dbReference type="OrthoDB" id="8878063at2759"/>
<keyword evidence="6" id="KW-1185">Reference proteome</keyword>
<evidence type="ECO:0000256" key="1">
    <source>
        <dbReference type="ARBA" id="ARBA00004613"/>
    </source>
</evidence>
<dbReference type="GO" id="GO:0016020">
    <property type="term" value="C:membrane"/>
    <property type="evidence" value="ECO:0007669"/>
    <property type="project" value="InterPro"/>
</dbReference>
<dbReference type="Gene3D" id="2.10.90.10">
    <property type="entry name" value="Cystine-knot cytokines"/>
    <property type="match status" value="1"/>
</dbReference>
<dbReference type="Proteomes" id="UP000288716">
    <property type="component" value="Unassembled WGS sequence"/>
</dbReference>
<dbReference type="GO" id="GO:0005576">
    <property type="term" value="C:extracellular region"/>
    <property type="evidence" value="ECO:0007669"/>
    <property type="project" value="UniProtKB-SubCell"/>
</dbReference>
<comment type="subcellular location">
    <subcellularLocation>
        <location evidence="1">Secreted</location>
    </subcellularLocation>
</comment>
<name>A0A443SQH3_9ACAR</name>
<keyword evidence="3" id="KW-0732">Signal</keyword>
<evidence type="ECO:0000313" key="6">
    <source>
        <dbReference type="Proteomes" id="UP000288716"/>
    </source>
</evidence>
<dbReference type="Pfam" id="PF00341">
    <property type="entry name" value="PDGF"/>
    <property type="match status" value="1"/>
</dbReference>
<dbReference type="InterPro" id="IPR004153">
    <property type="entry name" value="CXCXC_repeat"/>
</dbReference>
<dbReference type="AlphaFoldDB" id="A0A443SQH3"/>
<accession>A0A443SQH3</accession>
<dbReference type="Pfam" id="PF03128">
    <property type="entry name" value="CXCXC"/>
    <property type="match status" value="1"/>
</dbReference>
<proteinExistence type="predicted"/>
<evidence type="ECO:0000313" key="5">
    <source>
        <dbReference type="EMBL" id="RWS29767.1"/>
    </source>
</evidence>
<dbReference type="PROSITE" id="PS50278">
    <property type="entry name" value="PDGF_2"/>
    <property type="match status" value="1"/>
</dbReference>
<sequence>MPTHETAYFPMAVEIDRCEGLCHLPNSECMPVEKETILIPVQEVKVTPVLMSSVVTIAPKCLEYKVEKHLKCKCVCKIKAEDCNAQQTFAENSCRCICKNNTSSDCEKQSKVWNPQTCRCECPPELSTICSSGFEFNDQSCTCESKQTRLE</sequence>
<dbReference type="InterPro" id="IPR000072">
    <property type="entry name" value="PDGF/VEGF_dom"/>
</dbReference>
<dbReference type="STRING" id="299467.A0A443SQH3"/>
<feature type="domain" description="Platelet-derived growth factor (PDGF) family profile" evidence="4">
    <location>
        <begin position="1"/>
        <end position="79"/>
    </location>
</feature>
<gene>
    <name evidence="5" type="ORF">B4U80_12696</name>
</gene>
<dbReference type="GO" id="GO:0008083">
    <property type="term" value="F:growth factor activity"/>
    <property type="evidence" value="ECO:0007669"/>
    <property type="project" value="InterPro"/>
</dbReference>
<evidence type="ECO:0000259" key="4">
    <source>
        <dbReference type="PROSITE" id="PS50278"/>
    </source>
</evidence>
<keyword evidence="2" id="KW-0964">Secreted</keyword>
<protein>
    <recommendedName>
        <fullName evidence="4">Platelet-derived growth factor (PDGF) family profile domain-containing protein</fullName>
    </recommendedName>
</protein>
<evidence type="ECO:0000256" key="2">
    <source>
        <dbReference type="ARBA" id="ARBA00022525"/>
    </source>
</evidence>
<dbReference type="InterPro" id="IPR029034">
    <property type="entry name" value="Cystine-knot_cytokine"/>
</dbReference>